<dbReference type="InterPro" id="IPR050777">
    <property type="entry name" value="SET2_Histone-Lys_MeTrsfase"/>
</dbReference>
<dbReference type="Proteomes" id="UP000054359">
    <property type="component" value="Unassembled WGS sequence"/>
</dbReference>
<protein>
    <submittedName>
        <fullName evidence="12">Histone-lysine N-methyltransferase, H3 lysine-36 and H4 lysine-20 specific</fullName>
    </submittedName>
</protein>
<keyword evidence="8" id="KW-0863">Zinc-finger</keyword>
<dbReference type="Gene3D" id="3.30.40.10">
    <property type="entry name" value="Zinc/RING finger domain, C3HC4 (zinc finger)"/>
    <property type="match status" value="2"/>
</dbReference>
<dbReference type="PANTHER" id="PTHR22884">
    <property type="entry name" value="SET DOMAIN PROTEINS"/>
    <property type="match status" value="1"/>
</dbReference>
<keyword evidence="7" id="KW-0479">Metal-binding</keyword>
<gene>
    <name evidence="12" type="ORF">X975_03994</name>
</gene>
<dbReference type="Pfam" id="PF23011">
    <property type="entry name" value="PHD-1st_NSD"/>
    <property type="match status" value="2"/>
</dbReference>
<proteinExistence type="predicted"/>
<evidence type="ECO:0000256" key="3">
    <source>
        <dbReference type="ARBA" id="ARBA00022454"/>
    </source>
</evidence>
<dbReference type="InterPro" id="IPR059153">
    <property type="entry name" value="NSD_PHD-1st"/>
</dbReference>
<dbReference type="OrthoDB" id="5411773at2759"/>
<evidence type="ECO:0000256" key="5">
    <source>
        <dbReference type="ARBA" id="ARBA00022679"/>
    </source>
</evidence>
<keyword evidence="9" id="KW-0862">Zinc</keyword>
<evidence type="ECO:0000256" key="6">
    <source>
        <dbReference type="ARBA" id="ARBA00022691"/>
    </source>
</evidence>
<dbReference type="InterPro" id="IPR013083">
    <property type="entry name" value="Znf_RING/FYVE/PHD"/>
</dbReference>
<name>A0A087URC6_STEMI</name>
<dbReference type="GO" id="GO:0008168">
    <property type="term" value="F:methyltransferase activity"/>
    <property type="evidence" value="ECO:0007669"/>
    <property type="project" value="UniProtKB-KW"/>
</dbReference>
<evidence type="ECO:0000256" key="9">
    <source>
        <dbReference type="ARBA" id="ARBA00022833"/>
    </source>
</evidence>
<evidence type="ECO:0000256" key="2">
    <source>
        <dbReference type="ARBA" id="ARBA00004286"/>
    </source>
</evidence>
<dbReference type="SUPFAM" id="SSF57903">
    <property type="entry name" value="FYVE/PHD zinc finger"/>
    <property type="match status" value="2"/>
</dbReference>
<keyword evidence="6" id="KW-0949">S-adenosyl-L-methionine</keyword>
<feature type="domain" description="Zinc finger PHD-type" evidence="11">
    <location>
        <begin position="30"/>
        <end position="74"/>
    </location>
</feature>
<keyword evidence="3" id="KW-0158">Chromosome</keyword>
<keyword evidence="10" id="KW-0539">Nucleus</keyword>
<evidence type="ECO:0000313" key="13">
    <source>
        <dbReference type="Proteomes" id="UP000054359"/>
    </source>
</evidence>
<dbReference type="SMART" id="SM00249">
    <property type="entry name" value="PHD"/>
    <property type="match status" value="2"/>
</dbReference>
<dbReference type="GO" id="GO:0008270">
    <property type="term" value="F:zinc ion binding"/>
    <property type="evidence" value="ECO:0007669"/>
    <property type="project" value="UniProtKB-KW"/>
</dbReference>
<dbReference type="GO" id="GO:0005694">
    <property type="term" value="C:chromosome"/>
    <property type="evidence" value="ECO:0007669"/>
    <property type="project" value="UniProtKB-SubCell"/>
</dbReference>
<keyword evidence="13" id="KW-1185">Reference proteome</keyword>
<dbReference type="GO" id="GO:0032259">
    <property type="term" value="P:methylation"/>
    <property type="evidence" value="ECO:0007669"/>
    <property type="project" value="UniProtKB-KW"/>
</dbReference>
<dbReference type="AlphaFoldDB" id="A0A087URC6"/>
<organism evidence="12 13">
    <name type="scientific">Stegodyphus mimosarum</name>
    <name type="common">African social velvet spider</name>
    <dbReference type="NCBI Taxonomy" id="407821"/>
    <lineage>
        <taxon>Eukaryota</taxon>
        <taxon>Metazoa</taxon>
        <taxon>Ecdysozoa</taxon>
        <taxon>Arthropoda</taxon>
        <taxon>Chelicerata</taxon>
        <taxon>Arachnida</taxon>
        <taxon>Araneae</taxon>
        <taxon>Araneomorphae</taxon>
        <taxon>Entelegynae</taxon>
        <taxon>Eresoidea</taxon>
        <taxon>Eresidae</taxon>
        <taxon>Stegodyphus</taxon>
    </lineage>
</organism>
<evidence type="ECO:0000256" key="4">
    <source>
        <dbReference type="ARBA" id="ARBA00022603"/>
    </source>
</evidence>
<evidence type="ECO:0000259" key="11">
    <source>
        <dbReference type="SMART" id="SM00249"/>
    </source>
</evidence>
<evidence type="ECO:0000256" key="10">
    <source>
        <dbReference type="ARBA" id="ARBA00023242"/>
    </source>
</evidence>
<comment type="subcellular location">
    <subcellularLocation>
        <location evidence="2">Chromosome</location>
    </subcellularLocation>
    <subcellularLocation>
        <location evidence="1">Nucleus</location>
    </subcellularLocation>
</comment>
<evidence type="ECO:0000256" key="7">
    <source>
        <dbReference type="ARBA" id="ARBA00022723"/>
    </source>
</evidence>
<keyword evidence="4 12" id="KW-0489">Methyltransferase</keyword>
<dbReference type="STRING" id="407821.A0A087URC6"/>
<reference evidence="12 13" key="1">
    <citation type="submission" date="2013-11" db="EMBL/GenBank/DDBJ databases">
        <title>Genome sequencing of Stegodyphus mimosarum.</title>
        <authorList>
            <person name="Bechsgaard J."/>
        </authorList>
    </citation>
    <scope>NUCLEOTIDE SEQUENCE [LARGE SCALE GENOMIC DNA]</scope>
</reference>
<dbReference type="InterPro" id="IPR001965">
    <property type="entry name" value="Znf_PHD"/>
</dbReference>
<evidence type="ECO:0000256" key="8">
    <source>
        <dbReference type="ARBA" id="ARBA00022771"/>
    </source>
</evidence>
<feature type="domain" description="Zinc finger PHD-type" evidence="11">
    <location>
        <begin position="221"/>
        <end position="264"/>
    </location>
</feature>
<keyword evidence="5 12" id="KW-0808">Transferase</keyword>
<evidence type="ECO:0000313" key="12">
    <source>
        <dbReference type="EMBL" id="KFM79915.1"/>
    </source>
</evidence>
<accession>A0A087URC6</accession>
<feature type="non-terminal residue" evidence="12">
    <location>
        <position position="344"/>
    </location>
</feature>
<evidence type="ECO:0000256" key="1">
    <source>
        <dbReference type="ARBA" id="ARBA00004123"/>
    </source>
</evidence>
<sequence>MGQVANKVCIGNKSDEDNETDHSYLYERELCFICKTPGGYLICCQRITCLKNYHLDCVGLTSHPEGNWICPLHICNYCYSEAYRFCSDCPVSYCRAHLPLGLKIRGKEFRCTNCRRPPQPCPSSEPSESLKSATTLMSQSSSAPSLNQYPGEKLTVNYEYDTLSPKEGSYCSANCSGLTGGNSVSKVTKQPSENKMDLVNEVPNGSNSEQKLEIYEPDANHCFICKKPGSLISCINVSCIRAYHLHCVGLTEAPKGSWECSRHFCSTCKREAYSYCSNCPVSYCQEHLPSGLQGKSFRCINCQNPQQLCPPSESLNSLAALVSQSSSAPFLKDHADGSLYEKGQ</sequence>
<dbReference type="EMBL" id="KK121172">
    <property type="protein sequence ID" value="KFM79915.1"/>
    <property type="molecule type" value="Genomic_DNA"/>
</dbReference>
<dbReference type="GO" id="GO:0005634">
    <property type="term" value="C:nucleus"/>
    <property type="evidence" value="ECO:0007669"/>
    <property type="project" value="UniProtKB-SubCell"/>
</dbReference>
<dbReference type="InterPro" id="IPR011011">
    <property type="entry name" value="Znf_FYVE_PHD"/>
</dbReference>